<evidence type="ECO:0000256" key="3">
    <source>
        <dbReference type="ARBA" id="ARBA00023163"/>
    </source>
</evidence>
<keyword evidence="4" id="KW-0472">Membrane</keyword>
<gene>
    <name evidence="6" type="ORF">FE784_17100</name>
</gene>
<comment type="caution">
    <text evidence="6">The sequence shown here is derived from an EMBL/GenBank/DDBJ whole genome shotgun (WGS) entry which is preliminary data.</text>
</comment>
<feature type="domain" description="HTH araC/xylS-type" evidence="5">
    <location>
        <begin position="682"/>
        <end position="781"/>
    </location>
</feature>
<dbReference type="Pfam" id="PF12833">
    <property type="entry name" value="HTH_18"/>
    <property type="match status" value="1"/>
</dbReference>
<evidence type="ECO:0000256" key="4">
    <source>
        <dbReference type="SAM" id="Phobius"/>
    </source>
</evidence>
<keyword evidence="4" id="KW-1133">Transmembrane helix</keyword>
<dbReference type="InterPro" id="IPR018060">
    <property type="entry name" value="HTH_AraC"/>
</dbReference>
<protein>
    <submittedName>
        <fullName evidence="6">Helix-turn-helix transcriptional regulator</fullName>
    </submittedName>
</protein>
<dbReference type="Pfam" id="PF17853">
    <property type="entry name" value="GGDEF_2"/>
    <property type="match status" value="1"/>
</dbReference>
<dbReference type="InterPro" id="IPR041522">
    <property type="entry name" value="CdaR_GGDEF"/>
</dbReference>
<keyword evidence="1" id="KW-0805">Transcription regulation</keyword>
<dbReference type="PANTHER" id="PTHR43280">
    <property type="entry name" value="ARAC-FAMILY TRANSCRIPTIONAL REGULATOR"/>
    <property type="match status" value="1"/>
</dbReference>
<evidence type="ECO:0000313" key="6">
    <source>
        <dbReference type="EMBL" id="TNJ65102.1"/>
    </source>
</evidence>
<dbReference type="Gene3D" id="1.10.10.60">
    <property type="entry name" value="Homeodomain-like"/>
    <property type="match status" value="2"/>
</dbReference>
<reference evidence="6 7" key="1">
    <citation type="submission" date="2019-05" db="EMBL/GenBank/DDBJ databases">
        <title>We sequenced the genome of Paenibacillus hemerocallicola KCTC 33185 for further insight into its adaptation and study the phylogeny of Paenibacillus.</title>
        <authorList>
            <person name="Narsing Rao M.P."/>
        </authorList>
    </citation>
    <scope>NUCLEOTIDE SEQUENCE [LARGE SCALE GENOMIC DNA]</scope>
    <source>
        <strain evidence="6 7">KCTC 33185</strain>
    </source>
</reference>
<organism evidence="6 7">
    <name type="scientific">Paenibacillus hemerocallicola</name>
    <dbReference type="NCBI Taxonomy" id="1172614"/>
    <lineage>
        <taxon>Bacteria</taxon>
        <taxon>Bacillati</taxon>
        <taxon>Bacillota</taxon>
        <taxon>Bacilli</taxon>
        <taxon>Bacillales</taxon>
        <taxon>Paenibacillaceae</taxon>
        <taxon>Paenibacillus</taxon>
    </lineage>
</organism>
<dbReference type="SUPFAM" id="SSF46689">
    <property type="entry name" value="Homeodomain-like"/>
    <property type="match status" value="2"/>
</dbReference>
<dbReference type="SMART" id="SM00342">
    <property type="entry name" value="HTH_ARAC"/>
    <property type="match status" value="1"/>
</dbReference>
<evidence type="ECO:0000313" key="7">
    <source>
        <dbReference type="Proteomes" id="UP000307943"/>
    </source>
</evidence>
<feature type="transmembrane region" description="Helical" evidence="4">
    <location>
        <begin position="319"/>
        <end position="339"/>
    </location>
</feature>
<dbReference type="InterPro" id="IPR018062">
    <property type="entry name" value="HTH_AraC-typ_CS"/>
</dbReference>
<dbReference type="GO" id="GO:0043565">
    <property type="term" value="F:sequence-specific DNA binding"/>
    <property type="evidence" value="ECO:0007669"/>
    <property type="project" value="InterPro"/>
</dbReference>
<keyword evidence="4" id="KW-0812">Transmembrane</keyword>
<keyword evidence="3" id="KW-0804">Transcription</keyword>
<dbReference type="EMBL" id="VDCQ01000022">
    <property type="protein sequence ID" value="TNJ65102.1"/>
    <property type="molecule type" value="Genomic_DNA"/>
</dbReference>
<keyword evidence="7" id="KW-1185">Reference proteome</keyword>
<evidence type="ECO:0000256" key="1">
    <source>
        <dbReference type="ARBA" id="ARBA00023015"/>
    </source>
</evidence>
<dbReference type="PROSITE" id="PS00041">
    <property type="entry name" value="HTH_ARAC_FAMILY_1"/>
    <property type="match status" value="1"/>
</dbReference>
<evidence type="ECO:0000256" key="2">
    <source>
        <dbReference type="ARBA" id="ARBA00023125"/>
    </source>
</evidence>
<keyword evidence="2" id="KW-0238">DNA-binding</keyword>
<dbReference type="PROSITE" id="PS01124">
    <property type="entry name" value="HTH_ARAC_FAMILY_2"/>
    <property type="match status" value="1"/>
</dbReference>
<evidence type="ECO:0000259" key="5">
    <source>
        <dbReference type="PROSITE" id="PS01124"/>
    </source>
</evidence>
<sequence>MRSKIHLGNPKGGRFEMKNRRLQMHFPNTSSVFFKLLSSFIILILVPILIFGSLAYFLFSNALQEEVKKNNELLLKHVHVNIEQKMEEVRQTLYQISLTVDVDPGNPTKLLDVSKTLNRIKGTQSFIDDVYVYYKEKNWIITESGLFYPDYFFDYVYKPETNDREQLLQKLQDRNLFQDLGTFKLTDGAGSGKRYIVVLSSFPLYNAGIRGTLVVLINETKFMSMMNSVNPSDAQTGFYIVNEQLQTIMESDANHFNVRFSDWKLQQFLNETLIESPSNRVRYNNYFVSQFHSNVTDWKYIAFSSAAHIFKPVFFLRNWMVITSLFLLSLGVMLSIFLARNLYKPIGEIMRSFQFDMSAVDWKKEKKISELELISSHIHYITERNQHLMQSETEHISLLKDYYAKTMILGVPEERMKVRPDSAAGFKYPLFSVIAAKIEMTDPLSTTFQQMNFNSRLIEVFNQLLNNDADISCMVTNIGRNQISILANYEQEDKLTLNLQAAMEQISGLPEKVRFSLALGIGRPCDDLLTVNRSYEEALEALNYREVDKTIQLIQHQDIHFVQKFVDYPIDLEQQIIGNVLSGDYAKLETVLNETIDRNRHAINSYLLLNDLYNTLMATANKIIQRSSGKKEEVFDEAVISIYMNKEMTSLESMKDSVFGIYRYMIETLYGNKESKNYDLKNQMIHYIESHFSSDISLTTLADHFNLNPKYLSRYFKDQTGTNFIQYVNRLRIDQAKLLLLKEKSLHIDEIGEKVGYLNKNTFITTFKKHEGMTPGKFRELSTQNL</sequence>
<name>A0A5C4T841_9BACL</name>
<dbReference type="GO" id="GO:0003700">
    <property type="term" value="F:DNA-binding transcription factor activity"/>
    <property type="evidence" value="ECO:0007669"/>
    <property type="project" value="InterPro"/>
</dbReference>
<dbReference type="InterPro" id="IPR009057">
    <property type="entry name" value="Homeodomain-like_sf"/>
</dbReference>
<dbReference type="OrthoDB" id="247151at2"/>
<dbReference type="AlphaFoldDB" id="A0A5C4T841"/>
<accession>A0A5C4T841</accession>
<dbReference type="Proteomes" id="UP000307943">
    <property type="component" value="Unassembled WGS sequence"/>
</dbReference>
<dbReference type="PANTHER" id="PTHR43280:SF28">
    <property type="entry name" value="HTH-TYPE TRANSCRIPTIONAL ACTIVATOR RHAS"/>
    <property type="match status" value="1"/>
</dbReference>
<proteinExistence type="predicted"/>
<feature type="transmembrane region" description="Helical" evidence="4">
    <location>
        <begin position="32"/>
        <end position="59"/>
    </location>
</feature>